<dbReference type="InterPro" id="IPR013216">
    <property type="entry name" value="Methyltransf_11"/>
</dbReference>
<proteinExistence type="predicted"/>
<protein>
    <recommendedName>
        <fullName evidence="3">Methyltransferase type 11 domain-containing protein</fullName>
    </recommendedName>
</protein>
<evidence type="ECO:0000313" key="5">
    <source>
        <dbReference type="Proteomes" id="UP000663828"/>
    </source>
</evidence>
<dbReference type="GO" id="GO:0008757">
    <property type="term" value="F:S-adenosylmethionine-dependent methyltransferase activity"/>
    <property type="evidence" value="ECO:0007669"/>
    <property type="project" value="InterPro"/>
</dbReference>
<gene>
    <name evidence="4" type="ORF">XAT740_LOCUS43023</name>
</gene>
<dbReference type="PANTHER" id="PTHR13069">
    <property type="entry name" value="ALKYLATED DNA REPAIR PROTEIN ALKB HOMOLOG 8"/>
    <property type="match status" value="1"/>
</dbReference>
<name>A0A815X3H1_ADIRI</name>
<dbReference type="GO" id="GO:0000049">
    <property type="term" value="F:tRNA binding"/>
    <property type="evidence" value="ECO:0007669"/>
    <property type="project" value="TreeGrafter"/>
</dbReference>
<dbReference type="InterPro" id="IPR029063">
    <property type="entry name" value="SAM-dependent_MTases_sf"/>
</dbReference>
<keyword evidence="5" id="KW-1185">Reference proteome</keyword>
<dbReference type="SUPFAM" id="SSF53335">
    <property type="entry name" value="S-adenosyl-L-methionine-dependent methyltransferases"/>
    <property type="match status" value="1"/>
</dbReference>
<dbReference type="Pfam" id="PF08241">
    <property type="entry name" value="Methyltransf_11"/>
    <property type="match status" value="1"/>
</dbReference>
<keyword evidence="1" id="KW-0489">Methyltransferase</keyword>
<feature type="domain" description="Methyltransferase type 11" evidence="3">
    <location>
        <begin position="64"/>
        <end position="153"/>
    </location>
</feature>
<organism evidence="4 5">
    <name type="scientific">Adineta ricciae</name>
    <name type="common">Rotifer</name>
    <dbReference type="NCBI Taxonomy" id="249248"/>
    <lineage>
        <taxon>Eukaryota</taxon>
        <taxon>Metazoa</taxon>
        <taxon>Spiralia</taxon>
        <taxon>Gnathifera</taxon>
        <taxon>Rotifera</taxon>
        <taxon>Eurotatoria</taxon>
        <taxon>Bdelloidea</taxon>
        <taxon>Adinetida</taxon>
        <taxon>Adinetidae</taxon>
        <taxon>Adineta</taxon>
    </lineage>
</organism>
<dbReference type="GO" id="GO:0106335">
    <property type="term" value="F:tRNA (5-carboxymethyluridine(34)-5-O)-methyltransferase activity"/>
    <property type="evidence" value="ECO:0007669"/>
    <property type="project" value="TreeGrafter"/>
</dbReference>
<evidence type="ECO:0000313" key="4">
    <source>
        <dbReference type="EMBL" id="CAF1552771.1"/>
    </source>
</evidence>
<dbReference type="Gene3D" id="3.40.50.150">
    <property type="entry name" value="Vaccinia Virus protein VP39"/>
    <property type="match status" value="1"/>
</dbReference>
<dbReference type="PANTHER" id="PTHR13069:SF21">
    <property type="entry name" value="ALKYLATED DNA REPAIR PROTEIN ALKB HOMOLOG 8"/>
    <property type="match status" value="1"/>
</dbReference>
<dbReference type="InterPro" id="IPR051422">
    <property type="entry name" value="AlkB_tRNA_MeTrf/Diox"/>
</dbReference>
<dbReference type="GO" id="GO:0002098">
    <property type="term" value="P:tRNA wobble uridine modification"/>
    <property type="evidence" value="ECO:0007669"/>
    <property type="project" value="TreeGrafter"/>
</dbReference>
<evidence type="ECO:0000259" key="3">
    <source>
        <dbReference type="Pfam" id="PF08241"/>
    </source>
</evidence>
<comment type="caution">
    <text evidence="4">The sequence shown here is derived from an EMBL/GenBank/DDBJ whole genome shotgun (WGS) entry which is preliminary data.</text>
</comment>
<dbReference type="GO" id="GO:0030488">
    <property type="term" value="P:tRNA methylation"/>
    <property type="evidence" value="ECO:0007669"/>
    <property type="project" value="TreeGrafter"/>
</dbReference>
<accession>A0A815X3H1</accession>
<sequence>MSNTSSQSTLPTLPISDFDASHLEEEHVHKVYNDIAHNFSDTRHKPWPRVVDFLRLFPSGSLILDVGCGNGKYMNIRDDFMMIGCDRSEGLLKICRDRGYQVFLSDCMKIPVPTNMFDGAICIAVLHHISTESRRLAALREIVRLLKPGGQALVTVWAKEQQVENKKSTYITKNAKPSCPNHATHEETKELSIHTPRTEFQRSDCLVPWTKPNEKLLRYYHVFVRHELERTLAHIPEAKIVNSYNDDGNWCIIFMKIA</sequence>
<dbReference type="CDD" id="cd02440">
    <property type="entry name" value="AdoMet_MTases"/>
    <property type="match status" value="1"/>
</dbReference>
<evidence type="ECO:0000256" key="2">
    <source>
        <dbReference type="ARBA" id="ARBA00022679"/>
    </source>
</evidence>
<dbReference type="EMBL" id="CAJNOR010005234">
    <property type="protein sequence ID" value="CAF1552771.1"/>
    <property type="molecule type" value="Genomic_DNA"/>
</dbReference>
<dbReference type="GO" id="GO:0005634">
    <property type="term" value="C:nucleus"/>
    <property type="evidence" value="ECO:0007669"/>
    <property type="project" value="TreeGrafter"/>
</dbReference>
<reference evidence="4" key="1">
    <citation type="submission" date="2021-02" db="EMBL/GenBank/DDBJ databases">
        <authorList>
            <person name="Nowell W R."/>
        </authorList>
    </citation>
    <scope>NUCLEOTIDE SEQUENCE</scope>
</reference>
<dbReference type="Proteomes" id="UP000663828">
    <property type="component" value="Unassembled WGS sequence"/>
</dbReference>
<evidence type="ECO:0000256" key="1">
    <source>
        <dbReference type="ARBA" id="ARBA00022603"/>
    </source>
</evidence>
<dbReference type="AlphaFoldDB" id="A0A815X3H1"/>
<dbReference type="GO" id="GO:0005737">
    <property type="term" value="C:cytoplasm"/>
    <property type="evidence" value="ECO:0007669"/>
    <property type="project" value="TreeGrafter"/>
</dbReference>
<keyword evidence="2" id="KW-0808">Transferase</keyword>